<organism evidence="1 2">
    <name type="scientific">Natranaeroarchaeum sulfidigenes</name>
    <dbReference type="NCBI Taxonomy" id="2784880"/>
    <lineage>
        <taxon>Archaea</taxon>
        <taxon>Methanobacteriati</taxon>
        <taxon>Methanobacteriota</taxon>
        <taxon>Stenosarchaea group</taxon>
        <taxon>Halobacteria</taxon>
        <taxon>Halobacteriales</taxon>
        <taxon>Natronoarchaeaceae</taxon>
        <taxon>Natranaeroarchaeum</taxon>
    </lineage>
</organism>
<accession>A0A897MR70</accession>
<name>A0A897MR70_9EURY</name>
<gene>
    <name evidence="1" type="ORF">AArcS_1281</name>
</gene>
<dbReference type="Proteomes" id="UP000663586">
    <property type="component" value="Chromosome"/>
</dbReference>
<keyword evidence="2" id="KW-1185">Reference proteome</keyword>
<protein>
    <submittedName>
        <fullName evidence="1">Uncharacterized protein</fullName>
    </submittedName>
</protein>
<proteinExistence type="predicted"/>
<dbReference type="KEGG" id="hara:AArcS_1281"/>
<dbReference type="AlphaFoldDB" id="A0A897MR70"/>
<evidence type="ECO:0000313" key="2">
    <source>
        <dbReference type="Proteomes" id="UP000663586"/>
    </source>
</evidence>
<dbReference type="EMBL" id="CP064786">
    <property type="protein sequence ID" value="QSG02498.1"/>
    <property type="molecule type" value="Genomic_DNA"/>
</dbReference>
<sequence>MISERGEGNLADHPALSGVRKCTERRKSGFVPCISYGAGGIVNHEDFATLVLWAQILRV</sequence>
<evidence type="ECO:0000313" key="1">
    <source>
        <dbReference type="EMBL" id="QSG02498.1"/>
    </source>
</evidence>
<reference evidence="1" key="1">
    <citation type="submission" date="2020-11" db="EMBL/GenBank/DDBJ databases">
        <title>Carbohydrate-dependent, anaerobic sulfur respiration: A novel catabolism in halophilic archaea.</title>
        <authorList>
            <person name="Sorokin D.Y."/>
            <person name="Messina E."/>
            <person name="Smedile F."/>
            <person name="La Cono V."/>
            <person name="Hallsworth J.E."/>
            <person name="Yakimov M.M."/>
        </authorList>
    </citation>
    <scope>NUCLEOTIDE SEQUENCE</scope>
    <source>
        <strain evidence="1">AArc-S</strain>
    </source>
</reference>